<feature type="transmembrane region" description="Helical" evidence="6">
    <location>
        <begin position="176"/>
        <end position="193"/>
    </location>
</feature>
<evidence type="ECO:0000259" key="7">
    <source>
        <dbReference type="PROSITE" id="PS50850"/>
    </source>
</evidence>
<evidence type="ECO:0000256" key="4">
    <source>
        <dbReference type="ARBA" id="ARBA00023136"/>
    </source>
</evidence>
<dbReference type="PANTHER" id="PTHR48021:SF24">
    <property type="entry name" value="MAJOR FACILITATOR SUPERFAMILY (MFS) PROFILE DOMAIN-CONTAINING PROTEIN"/>
    <property type="match status" value="1"/>
</dbReference>
<dbReference type="FunFam" id="1.20.1250.20:FF:000249">
    <property type="entry name" value="facilitated trehalose transporter Tret1"/>
    <property type="match status" value="1"/>
</dbReference>
<feature type="transmembrane region" description="Helical" evidence="6">
    <location>
        <begin position="496"/>
        <end position="515"/>
    </location>
</feature>
<comment type="caution">
    <text evidence="8">The sequence shown here is derived from an EMBL/GenBank/DDBJ whole genome shotgun (WGS) entry which is preliminary data.</text>
</comment>
<keyword evidence="9" id="KW-1185">Reference proteome</keyword>
<dbReference type="SUPFAM" id="SSF103473">
    <property type="entry name" value="MFS general substrate transporter"/>
    <property type="match status" value="1"/>
</dbReference>
<dbReference type="PRINTS" id="PR00171">
    <property type="entry name" value="SUGRTRNSPORT"/>
</dbReference>
<evidence type="ECO:0000256" key="3">
    <source>
        <dbReference type="ARBA" id="ARBA00022989"/>
    </source>
</evidence>
<feature type="transmembrane region" description="Helical" evidence="6">
    <location>
        <begin position="367"/>
        <end position="387"/>
    </location>
</feature>
<evidence type="ECO:0000256" key="6">
    <source>
        <dbReference type="SAM" id="Phobius"/>
    </source>
</evidence>
<dbReference type="InterPro" id="IPR005828">
    <property type="entry name" value="MFS_sugar_transport-like"/>
</dbReference>
<reference evidence="9" key="1">
    <citation type="submission" date="2023-01" db="EMBL/GenBank/DDBJ databases">
        <title>Key to firefly adult light organ development and bioluminescence: homeobox transcription factors regulate luciferase expression and transportation to peroxisome.</title>
        <authorList>
            <person name="Fu X."/>
        </authorList>
    </citation>
    <scope>NUCLEOTIDE SEQUENCE [LARGE SCALE GENOMIC DNA]</scope>
</reference>
<feature type="transmembrane region" description="Helical" evidence="6">
    <location>
        <begin position="118"/>
        <end position="138"/>
    </location>
</feature>
<evidence type="ECO:0000313" key="8">
    <source>
        <dbReference type="EMBL" id="KAK4878887.1"/>
    </source>
</evidence>
<name>A0AAN7PXQ9_9COLE</name>
<dbReference type="Proteomes" id="UP001353858">
    <property type="component" value="Unassembled WGS sequence"/>
</dbReference>
<keyword evidence="2 6" id="KW-0812">Transmembrane</keyword>
<dbReference type="AlphaFoldDB" id="A0AAN7PXQ9"/>
<dbReference type="InterPro" id="IPR020846">
    <property type="entry name" value="MFS_dom"/>
</dbReference>
<feature type="transmembrane region" description="Helical" evidence="6">
    <location>
        <begin position="463"/>
        <end position="484"/>
    </location>
</feature>
<keyword evidence="3 6" id="KW-1133">Transmembrane helix</keyword>
<gene>
    <name evidence="8" type="ORF">RN001_011393</name>
</gene>
<dbReference type="InterPro" id="IPR036259">
    <property type="entry name" value="MFS_trans_sf"/>
</dbReference>
<comment type="subcellular location">
    <subcellularLocation>
        <location evidence="1">Membrane</location>
        <topology evidence="1">Multi-pass membrane protein</topology>
    </subcellularLocation>
</comment>
<evidence type="ECO:0000256" key="1">
    <source>
        <dbReference type="ARBA" id="ARBA00004141"/>
    </source>
</evidence>
<accession>A0AAN7PXQ9</accession>
<sequence>MEIEGAMGQYVDFCCSCKLNPLFKGHPFRPTRWIRLVPVASVYTLKKMQGRFWNSKSRKNRKKFKAIVPQVVATCIAALFHIVVGISLAFSAILLPQLEESQNSTNLDTIHITKTEGSWIASILVIVTPAGAIIAGFIMDAIGRLNMLKLAAIPGAIGWVLIATATNVPMLLCGRVLTGFCSAWATSPAIVYITEIAKPDIRGSLVSIAPAFASLGMVVVYLKGWFLDWRLVAWLTNIYTIISVVMIMFIPESPVWLVSKGRIEQARKSLEWINRYQPQPEHKSESFAEMQLAYLQKEHMIKKEQEAQLLGGDGSKRKLKMFFQPTGYKPMLILTGLFFFQQFSGIYITLFYAVTFFKDVGSTINPYLASVFIGTVRFVMSMANTWFMKRFRRRSLMTVSAAGMALCMGISGLFTKWIHEGDDTYNWVPVVMLLLYVVASMLGLLSIPWTMTAELFPLAIRGVAHSIAYGLANLLMFASIQSYYSLTDIFGGSSGIQYFFAVVALGGLAYSVVFLPETHRKKLKDIESYFLTNTMYYSFSCNNKTKPNKKPTTQKNEQRKPIVKNSRVQVIDKKISNDQSLKMITSKA</sequence>
<feature type="transmembrane region" description="Helical" evidence="6">
    <location>
        <begin position="150"/>
        <end position="170"/>
    </location>
</feature>
<feature type="transmembrane region" description="Helical" evidence="6">
    <location>
        <begin position="430"/>
        <end position="451"/>
    </location>
</feature>
<dbReference type="Gene3D" id="1.20.1250.20">
    <property type="entry name" value="MFS general substrate transporter like domains"/>
    <property type="match status" value="1"/>
</dbReference>
<protein>
    <recommendedName>
        <fullName evidence="7">Major facilitator superfamily (MFS) profile domain-containing protein</fullName>
    </recommendedName>
</protein>
<keyword evidence="5" id="KW-0325">Glycoprotein</keyword>
<dbReference type="PANTHER" id="PTHR48021">
    <property type="match status" value="1"/>
</dbReference>
<dbReference type="InterPro" id="IPR003663">
    <property type="entry name" value="Sugar/inositol_transpt"/>
</dbReference>
<dbReference type="GO" id="GO:0022857">
    <property type="term" value="F:transmembrane transporter activity"/>
    <property type="evidence" value="ECO:0007669"/>
    <property type="project" value="InterPro"/>
</dbReference>
<evidence type="ECO:0000256" key="2">
    <source>
        <dbReference type="ARBA" id="ARBA00022692"/>
    </source>
</evidence>
<organism evidence="8 9">
    <name type="scientific">Aquatica leii</name>
    <dbReference type="NCBI Taxonomy" id="1421715"/>
    <lineage>
        <taxon>Eukaryota</taxon>
        <taxon>Metazoa</taxon>
        <taxon>Ecdysozoa</taxon>
        <taxon>Arthropoda</taxon>
        <taxon>Hexapoda</taxon>
        <taxon>Insecta</taxon>
        <taxon>Pterygota</taxon>
        <taxon>Neoptera</taxon>
        <taxon>Endopterygota</taxon>
        <taxon>Coleoptera</taxon>
        <taxon>Polyphaga</taxon>
        <taxon>Elateriformia</taxon>
        <taxon>Elateroidea</taxon>
        <taxon>Lampyridae</taxon>
        <taxon>Luciolinae</taxon>
        <taxon>Aquatica</taxon>
    </lineage>
</organism>
<dbReference type="InterPro" id="IPR050549">
    <property type="entry name" value="MFS_Trehalose_Transporter"/>
</dbReference>
<feature type="transmembrane region" description="Helical" evidence="6">
    <location>
        <begin position="66"/>
        <end position="98"/>
    </location>
</feature>
<feature type="domain" description="Major facilitator superfamily (MFS) profile" evidence="7">
    <location>
        <begin position="73"/>
        <end position="519"/>
    </location>
</feature>
<evidence type="ECO:0000313" key="9">
    <source>
        <dbReference type="Proteomes" id="UP001353858"/>
    </source>
</evidence>
<feature type="transmembrane region" description="Helical" evidence="6">
    <location>
        <begin position="399"/>
        <end position="418"/>
    </location>
</feature>
<feature type="transmembrane region" description="Helical" evidence="6">
    <location>
        <begin position="331"/>
        <end position="355"/>
    </location>
</feature>
<feature type="transmembrane region" description="Helical" evidence="6">
    <location>
        <begin position="238"/>
        <end position="258"/>
    </location>
</feature>
<evidence type="ECO:0000256" key="5">
    <source>
        <dbReference type="ARBA" id="ARBA00023180"/>
    </source>
</evidence>
<proteinExistence type="predicted"/>
<keyword evidence="4 6" id="KW-0472">Membrane</keyword>
<dbReference type="GO" id="GO:0016020">
    <property type="term" value="C:membrane"/>
    <property type="evidence" value="ECO:0007669"/>
    <property type="project" value="UniProtKB-SubCell"/>
</dbReference>
<feature type="transmembrane region" description="Helical" evidence="6">
    <location>
        <begin position="205"/>
        <end position="226"/>
    </location>
</feature>
<dbReference type="PROSITE" id="PS50850">
    <property type="entry name" value="MFS"/>
    <property type="match status" value="1"/>
</dbReference>
<dbReference type="Pfam" id="PF00083">
    <property type="entry name" value="Sugar_tr"/>
    <property type="match status" value="1"/>
</dbReference>
<dbReference type="EMBL" id="JARPUR010000004">
    <property type="protein sequence ID" value="KAK4878887.1"/>
    <property type="molecule type" value="Genomic_DNA"/>
</dbReference>